<dbReference type="Proteomes" id="UP000294321">
    <property type="component" value="Chromosome"/>
</dbReference>
<evidence type="ECO:0000313" key="1">
    <source>
        <dbReference type="EMBL" id="QBP18460.1"/>
    </source>
</evidence>
<dbReference type="RefSeq" id="WP_133442019.1">
    <property type="nucleotide sequence ID" value="NZ_CP034726.1"/>
</dbReference>
<sequence>MNDQEYLNKLIQNERESVQLFRHRNQKLNSEMAGGLKKMPNLVNQRLKDFGVNVNGGAGSTWAENGIFSDDDSLSFVVNYDTGKETLARSIRVMVISKDIGKSYKVNASPIKKIDLKNVYQVEFLERLLNHLNKVHHVYIEYRKDLHEIRIQGRRQVHKENYGKINFTKDGNDQLAMKKAFDEVADEISVMVLAWIATIQFK</sequence>
<keyword evidence="2" id="KW-1185">Reference proteome</keyword>
<proteinExistence type="predicted"/>
<protein>
    <submittedName>
        <fullName evidence="1">Uncharacterized protein</fullName>
    </submittedName>
</protein>
<name>A0A4P6ZMK0_9LACO</name>
<dbReference type="AlphaFoldDB" id="A0A4P6ZMK0"/>
<dbReference type="KEGG" id="lji:ELX58_04770"/>
<accession>A0A4P6ZMK0</accession>
<organism evidence="1 2">
    <name type="scientific">Acetilactobacillus jinshanensis</name>
    <dbReference type="NCBI Taxonomy" id="1720083"/>
    <lineage>
        <taxon>Bacteria</taxon>
        <taxon>Bacillati</taxon>
        <taxon>Bacillota</taxon>
        <taxon>Bacilli</taxon>
        <taxon>Lactobacillales</taxon>
        <taxon>Lactobacillaceae</taxon>
        <taxon>Acetilactobacillus</taxon>
    </lineage>
</organism>
<dbReference type="EMBL" id="CP034726">
    <property type="protein sequence ID" value="QBP18460.1"/>
    <property type="molecule type" value="Genomic_DNA"/>
</dbReference>
<reference evidence="2" key="1">
    <citation type="submission" date="2018-12" db="EMBL/GenBank/DDBJ databases">
        <title>A new species of lactobacillus.</title>
        <authorList>
            <person name="Jian Y."/>
            <person name="Xin L."/>
            <person name="Hong Z.J."/>
            <person name="Ming L.Z."/>
            <person name="Hong X.Z."/>
        </authorList>
    </citation>
    <scope>NUCLEOTIDE SEQUENCE [LARGE SCALE GENOMIC DNA]</scope>
    <source>
        <strain evidence="2">HSLZ-75</strain>
    </source>
</reference>
<evidence type="ECO:0000313" key="2">
    <source>
        <dbReference type="Proteomes" id="UP000294321"/>
    </source>
</evidence>
<gene>
    <name evidence="1" type="ORF">ELX58_04770</name>
</gene>